<protein>
    <recommendedName>
        <fullName evidence="1">DUF5983 domain-containing protein</fullName>
    </recommendedName>
</protein>
<evidence type="ECO:0000313" key="2">
    <source>
        <dbReference type="EMBL" id="SNX47751.1"/>
    </source>
</evidence>
<dbReference type="InterPro" id="IPR046025">
    <property type="entry name" value="DUF5983"/>
</dbReference>
<dbReference type="AlphaFoldDB" id="A0A240EGV9"/>
<dbReference type="Proteomes" id="UP000219336">
    <property type="component" value="Unassembled WGS sequence"/>
</dbReference>
<proteinExistence type="predicted"/>
<sequence>MMNNKGYATYQVMALSSSHLTADDMIQLQILADSQNQLVTQKANGFFVQTYAADSDNMRVIIDVYQTELGLSKEFNRIAAHAIQEGYRLIEFDDTAYTCPLFKTNKSEATNA</sequence>
<dbReference type="OrthoDB" id="6703605at2"/>
<keyword evidence="3" id="KW-1185">Reference proteome</keyword>
<dbReference type="Pfam" id="PF19419">
    <property type="entry name" value="DUF5983"/>
    <property type="match status" value="1"/>
</dbReference>
<name>A0A240EGV9_9VIBR</name>
<reference evidence="3" key="1">
    <citation type="submission" date="2016-06" db="EMBL/GenBank/DDBJ databases">
        <authorList>
            <person name="Rodrigo-Torres L."/>
            <person name="Arahal R.D."/>
            <person name="Lucena T."/>
        </authorList>
    </citation>
    <scope>NUCLEOTIDE SEQUENCE [LARGE SCALE GENOMIC DNA]</scope>
    <source>
        <strain evidence="3">CECT8203</strain>
    </source>
</reference>
<dbReference type="RefSeq" id="WP_096992992.1">
    <property type="nucleotide sequence ID" value="NZ_JBHSII010000006.1"/>
</dbReference>
<feature type="domain" description="DUF5983" evidence="1">
    <location>
        <begin position="13"/>
        <end position="102"/>
    </location>
</feature>
<dbReference type="EMBL" id="OANU01000012">
    <property type="protein sequence ID" value="SNX47751.1"/>
    <property type="molecule type" value="Genomic_DNA"/>
</dbReference>
<organism evidence="2 3">
    <name type="scientific">Vibrio thalassae</name>
    <dbReference type="NCBI Taxonomy" id="1243014"/>
    <lineage>
        <taxon>Bacteria</taxon>
        <taxon>Pseudomonadati</taxon>
        <taxon>Pseudomonadota</taxon>
        <taxon>Gammaproteobacteria</taxon>
        <taxon>Vibrionales</taxon>
        <taxon>Vibrionaceae</taxon>
        <taxon>Vibrio</taxon>
    </lineage>
</organism>
<evidence type="ECO:0000259" key="1">
    <source>
        <dbReference type="Pfam" id="PF19419"/>
    </source>
</evidence>
<gene>
    <name evidence="2" type="ORF">VTH8203_01366</name>
</gene>
<accession>A0A240EGV9</accession>
<evidence type="ECO:0000313" key="3">
    <source>
        <dbReference type="Proteomes" id="UP000219336"/>
    </source>
</evidence>